<name>O31286_9GAMM</name>
<sequence>MKQSKKKYVNNYTPKFNIPKKNKDRPKFIQNSMKLAKEIDVARVELHYLIQPKNPQTGEIIKRKRRLNEHRACAFRAMVQAMLYYFNLSTNTVYASLEQLSDDCGLSTISKAGNKSISRASRLISKFMEPMGFLKSEKKWDNILGTYMPKIFILKPLFFELFGVTPQQLSRAKKKQLKWINKSLKKKGLEPLTEEKIHMNNKNLRIQKILEFRKSQHNFYIRQKRAKEIISNNEIKAKQKILKLLVKNYSLNELQKMGQNGLKKMVNIEYFHLKKIATMPFSKNITLIK</sequence>
<proteinExistence type="inferred from homology"/>
<reference evidence="5" key="1">
    <citation type="journal article" date="1997" name="J. Bacteriol.">
        <title>Putative evolutionary origin of plasmids carrying the genes involved in leucine biosynthesis in Buchnera aphidicola (endosymbiont of aphids).</title>
        <authorList>
            <person name="Van Ham R.C.H.J."/>
            <person name="Moya A."/>
            <person name="Latorre A."/>
        </authorList>
    </citation>
    <scope>NUCLEOTIDE SEQUENCE</scope>
    <source>
        <plasmid evidence="5">pBTc1</plasmid>
    </source>
</reference>
<evidence type="ECO:0000256" key="2">
    <source>
        <dbReference type="ARBA" id="ARBA00008256"/>
    </source>
</evidence>
<accession>O31286</accession>
<dbReference type="GO" id="GO:0006260">
    <property type="term" value="P:DNA replication"/>
    <property type="evidence" value="ECO:0007669"/>
    <property type="project" value="UniProtKB-KW"/>
</dbReference>
<keyword evidence="3" id="KW-0615">Plasmid copy control</keyword>
<keyword evidence="5" id="KW-0614">Plasmid</keyword>
<geneLocation type="plasmid" evidence="5">
    <name>pBTc1</name>
</geneLocation>
<dbReference type="EMBL" id="Y11974">
    <property type="protein sequence ID" value="CAA72709.1"/>
    <property type="molecule type" value="Genomic_DNA"/>
</dbReference>
<comment type="function">
    <text evidence="1">This protein is essential for plasmid replication; it is involved in copy control functions.</text>
</comment>
<evidence type="ECO:0000256" key="1">
    <source>
        <dbReference type="ARBA" id="ARBA00002740"/>
    </source>
</evidence>
<gene>
    <name evidence="5" type="primary">repA1</name>
</gene>
<evidence type="ECO:0000256" key="4">
    <source>
        <dbReference type="ARBA" id="ARBA00022705"/>
    </source>
</evidence>
<dbReference type="Pfam" id="PF02387">
    <property type="entry name" value="IncFII_repA"/>
    <property type="match status" value="1"/>
</dbReference>
<evidence type="ECO:0000256" key="3">
    <source>
        <dbReference type="ARBA" id="ARBA00022689"/>
    </source>
</evidence>
<dbReference type="GO" id="GO:0006276">
    <property type="term" value="P:plasmid maintenance"/>
    <property type="evidence" value="ECO:0007669"/>
    <property type="project" value="UniProtKB-KW"/>
</dbReference>
<comment type="similarity">
    <text evidence="2">Belongs to the IncFII RepA family.</text>
</comment>
<evidence type="ECO:0000313" key="5">
    <source>
        <dbReference type="EMBL" id="CAA72709.1"/>
    </source>
</evidence>
<protein>
    <submittedName>
        <fullName evidence="5">RepA1 protein</fullName>
    </submittedName>
</protein>
<dbReference type="NCBIfam" id="NF040977">
    <property type="entry name" value="RepA_IncFII_LM"/>
    <property type="match status" value="1"/>
</dbReference>
<dbReference type="AlphaFoldDB" id="O31286"/>
<keyword evidence="4" id="KW-0235">DNA replication</keyword>
<organism evidence="5">
    <name type="scientific">Buchnera aphidicola</name>
    <dbReference type="NCBI Taxonomy" id="9"/>
    <lineage>
        <taxon>Bacteria</taxon>
        <taxon>Pseudomonadati</taxon>
        <taxon>Pseudomonadota</taxon>
        <taxon>Gammaproteobacteria</taxon>
        <taxon>Enterobacterales</taxon>
        <taxon>Erwiniaceae</taxon>
        <taxon>Buchnera</taxon>
    </lineage>
</organism>
<dbReference type="InterPro" id="IPR003446">
    <property type="entry name" value="Plasmid_replication_init_RepA"/>
</dbReference>